<dbReference type="Proteomes" id="UP000249794">
    <property type="component" value="Unassembled WGS sequence"/>
</dbReference>
<comment type="caution">
    <text evidence="2">The sequence shown here is derived from an EMBL/GenBank/DDBJ whole genome shotgun (WGS) entry which is preliminary data.</text>
</comment>
<reference evidence="3" key="1">
    <citation type="submission" date="2018-04" db="EMBL/GenBank/DDBJ databases">
        <authorList>
            <person name="Cornet L."/>
        </authorList>
    </citation>
    <scope>NUCLEOTIDE SEQUENCE [LARGE SCALE GENOMIC DNA]</scope>
</reference>
<evidence type="ECO:0000313" key="2">
    <source>
        <dbReference type="EMBL" id="PZO51212.1"/>
    </source>
</evidence>
<keyword evidence="1" id="KW-1133">Transmembrane helix</keyword>
<feature type="transmembrane region" description="Helical" evidence="1">
    <location>
        <begin position="26"/>
        <end position="47"/>
    </location>
</feature>
<evidence type="ECO:0000313" key="3">
    <source>
        <dbReference type="Proteomes" id="UP000249794"/>
    </source>
</evidence>
<organism evidence="2 3">
    <name type="scientific">Phormidesmis priestleyi</name>
    <dbReference type="NCBI Taxonomy" id="268141"/>
    <lineage>
        <taxon>Bacteria</taxon>
        <taxon>Bacillati</taxon>
        <taxon>Cyanobacteriota</taxon>
        <taxon>Cyanophyceae</taxon>
        <taxon>Leptolyngbyales</taxon>
        <taxon>Leptolyngbyaceae</taxon>
        <taxon>Phormidesmis</taxon>
    </lineage>
</organism>
<keyword evidence="1" id="KW-0472">Membrane</keyword>
<proteinExistence type="predicted"/>
<reference evidence="2 3" key="2">
    <citation type="submission" date="2018-06" db="EMBL/GenBank/DDBJ databases">
        <title>Metagenomic assembly of (sub)arctic Cyanobacteria and their associated microbiome from non-axenic cultures.</title>
        <authorList>
            <person name="Baurain D."/>
        </authorList>
    </citation>
    <scope>NUCLEOTIDE SEQUENCE [LARGE SCALE GENOMIC DNA]</scope>
    <source>
        <strain evidence="2">ULC027bin1</strain>
    </source>
</reference>
<dbReference type="EMBL" id="QBMP01000172">
    <property type="protein sequence ID" value="PZO51212.1"/>
    <property type="molecule type" value="Genomic_DNA"/>
</dbReference>
<protein>
    <submittedName>
        <fullName evidence="2">Uncharacterized protein</fullName>
    </submittedName>
</protein>
<accession>A0A2W4X3R1</accession>
<evidence type="ECO:0000256" key="1">
    <source>
        <dbReference type="SAM" id="Phobius"/>
    </source>
</evidence>
<keyword evidence="1" id="KW-0812">Transmembrane</keyword>
<gene>
    <name evidence="2" type="ORF">DCF15_15025</name>
</gene>
<name>A0A2W4X3R1_9CYAN</name>
<dbReference type="AlphaFoldDB" id="A0A2W4X3R1"/>
<sequence length="229" mass="25394">MKSRLALGLGLLSLVAIVLLRWLLPVVVMAIPLALIGAGSYWIYRLWQRQQQRQQRQQQRLDAQFYQLLKQRQGLISVLDLAMSAQINGSEAQAYLNAQAQAFSAHCKTTLQGDIVYVFSAVTWPSAPRVQDKKAQAAWVNAKQLRTLRQLSQLGLAPERRPKNLLSDSFERNAIQPVKGAAIAPLSPKPMTVDLPAMVRQSPAQRARVRNAAHSSEAVVTIDVPAVRS</sequence>